<evidence type="ECO:0000313" key="2">
    <source>
        <dbReference type="EMBL" id="ABP56771.1"/>
    </source>
</evidence>
<dbReference type="Gene3D" id="3.40.50.1000">
    <property type="entry name" value="HAD superfamily/HAD-like"/>
    <property type="match status" value="1"/>
</dbReference>
<dbReference type="NCBIfam" id="TIGR01509">
    <property type="entry name" value="HAD-SF-IA-v3"/>
    <property type="match status" value="1"/>
</dbReference>
<dbReference type="SFLD" id="SFLDS00003">
    <property type="entry name" value="Haloacid_Dehalogenase"/>
    <property type="match status" value="1"/>
</dbReference>
<dbReference type="HOGENOM" id="CLU_045011_13_4_11"/>
<proteinExistence type="predicted"/>
<dbReference type="SFLD" id="SFLDG01129">
    <property type="entry name" value="C1.5:_HAD__Beta-PGM__Phosphata"/>
    <property type="match status" value="1"/>
</dbReference>
<dbReference type="SFLD" id="SFLDG01135">
    <property type="entry name" value="C1.5.6:_HAD__Beta-PGM__Phospha"/>
    <property type="match status" value="1"/>
</dbReference>
<accession>A4XCW4</accession>
<keyword evidence="2" id="KW-0378">Hydrolase</keyword>
<sequence>MDRSLLFDIDGTLVDSAKAVVANWSTVASRYGVDADAILRVCHGRRDEDVVPEFFPPEAVASVLREMADLALSHAELVSPIPGAVAALNTITDGTWAVVTSGSRALMTSRMRGAGLRIPSVIVAAEDVRHGKPDPEGYLLAARQLGVAAASCVVVEDSPAGVAAGKAAGAAVVALATTHAPDSLTQADVVIDDLSELNRAIGYLPALSGAAPSGHEGRAGAGGQNSRHSGH</sequence>
<name>A4XCW4_SALTO</name>
<dbReference type="Pfam" id="PF13419">
    <property type="entry name" value="HAD_2"/>
    <property type="match status" value="1"/>
</dbReference>
<dbReference type="eggNOG" id="COG0637">
    <property type="taxonomic scope" value="Bacteria"/>
</dbReference>
<dbReference type="InterPro" id="IPR023198">
    <property type="entry name" value="PGP-like_dom2"/>
</dbReference>
<dbReference type="PANTHER" id="PTHR43481">
    <property type="entry name" value="FRUCTOSE-1-PHOSPHATE PHOSPHATASE"/>
    <property type="match status" value="1"/>
</dbReference>
<dbReference type="RefSeq" id="WP_012015535.1">
    <property type="nucleotide sequence ID" value="NC_009380.1"/>
</dbReference>
<dbReference type="GO" id="GO:0050308">
    <property type="term" value="F:sugar-phosphatase activity"/>
    <property type="evidence" value="ECO:0007669"/>
    <property type="project" value="TreeGrafter"/>
</dbReference>
<dbReference type="PATRIC" id="fig|369723.5.peg.4492"/>
<reference evidence="3" key="1">
    <citation type="journal article" date="2007" name="Proc. Natl. Acad. Sci. U.S.A.">
        <title>Genome sequencing reveals complex secondary metabolome in the marine actinomycete Salinispora tropica.</title>
        <authorList>
            <person name="Udwary D.W."/>
            <person name="Zeigler L."/>
            <person name="Asolkar R.N."/>
            <person name="Singan V."/>
            <person name="Lapidus A."/>
            <person name="Fenical W."/>
            <person name="Jensen P.R."/>
            <person name="Moore B.S."/>
        </authorList>
    </citation>
    <scope>NUCLEOTIDE SEQUENCE [LARGE SCALE GENOMIC DNA]</scope>
    <source>
        <strain evidence="3">ATCC BAA-916 / DSM 44818 / CNB-440</strain>
    </source>
</reference>
<dbReference type="Proteomes" id="UP000000235">
    <property type="component" value="Chromosome"/>
</dbReference>
<dbReference type="InterPro" id="IPR051806">
    <property type="entry name" value="HAD-like_SPP"/>
</dbReference>
<dbReference type="InterPro" id="IPR023214">
    <property type="entry name" value="HAD_sf"/>
</dbReference>
<protein>
    <submittedName>
        <fullName evidence="2">HAD-superfamily hydrolase, subfamily IA, variant 3</fullName>
    </submittedName>
</protein>
<dbReference type="InterPro" id="IPR006439">
    <property type="entry name" value="HAD-SF_hydro_IA"/>
</dbReference>
<gene>
    <name evidence="2" type="ordered locus">Strop_4343</name>
</gene>
<dbReference type="InterPro" id="IPR041492">
    <property type="entry name" value="HAD_2"/>
</dbReference>
<dbReference type="InterPro" id="IPR036412">
    <property type="entry name" value="HAD-like_sf"/>
</dbReference>
<organism evidence="2 3">
    <name type="scientific">Salinispora tropica (strain ATCC BAA-916 / DSM 44818 / JCM 13857 / NBRC 105044 / CNB-440)</name>
    <dbReference type="NCBI Taxonomy" id="369723"/>
    <lineage>
        <taxon>Bacteria</taxon>
        <taxon>Bacillati</taxon>
        <taxon>Actinomycetota</taxon>
        <taxon>Actinomycetes</taxon>
        <taxon>Micromonosporales</taxon>
        <taxon>Micromonosporaceae</taxon>
        <taxon>Salinispora</taxon>
    </lineage>
</organism>
<dbReference type="EMBL" id="CP000667">
    <property type="protein sequence ID" value="ABP56771.1"/>
    <property type="molecule type" value="Genomic_DNA"/>
</dbReference>
<keyword evidence="3" id="KW-1185">Reference proteome</keyword>
<evidence type="ECO:0000256" key="1">
    <source>
        <dbReference type="SAM" id="MobiDB-lite"/>
    </source>
</evidence>
<dbReference type="PANTHER" id="PTHR43481:SF4">
    <property type="entry name" value="GLYCEROL-1-PHOSPHATE PHOSPHOHYDROLASE 1-RELATED"/>
    <property type="match status" value="1"/>
</dbReference>
<evidence type="ECO:0000313" key="3">
    <source>
        <dbReference type="Proteomes" id="UP000000235"/>
    </source>
</evidence>
<dbReference type="SUPFAM" id="SSF56784">
    <property type="entry name" value="HAD-like"/>
    <property type="match status" value="1"/>
</dbReference>
<dbReference type="Gene3D" id="1.10.150.240">
    <property type="entry name" value="Putative phosphatase, domain 2"/>
    <property type="match status" value="1"/>
</dbReference>
<dbReference type="KEGG" id="stp:Strop_4343"/>
<feature type="region of interest" description="Disordered" evidence="1">
    <location>
        <begin position="212"/>
        <end position="231"/>
    </location>
</feature>
<dbReference type="STRING" id="369723.Strop_4343"/>
<dbReference type="AlphaFoldDB" id="A4XCW4"/>